<evidence type="ECO:0000256" key="5">
    <source>
        <dbReference type="ARBA" id="ARBA00023239"/>
    </source>
</evidence>
<organism evidence="9 10">
    <name type="scientific">Tetradesmus obliquus</name>
    <name type="common">Green alga</name>
    <name type="synonym">Acutodesmus obliquus</name>
    <dbReference type="NCBI Taxonomy" id="3088"/>
    <lineage>
        <taxon>Eukaryota</taxon>
        <taxon>Viridiplantae</taxon>
        <taxon>Chlorophyta</taxon>
        <taxon>core chlorophytes</taxon>
        <taxon>Chlorophyceae</taxon>
        <taxon>CS clade</taxon>
        <taxon>Sphaeropleales</taxon>
        <taxon>Scenedesmaceae</taxon>
        <taxon>Tetradesmus</taxon>
    </lineage>
</organism>
<keyword evidence="5" id="KW-0456">Lyase</keyword>
<proteinExistence type="predicted"/>
<sequence length="584" mass="61357">MPAGKICHSSRSMPARFSAVQSPAANFNKGASIHPTNSSLHAATLKKQCNARPCLVACQPAPWAAEPCLADATDAAFVADAAAANTQLMEAFPDSFQELSSLPGPTEDLSALLHPLTHQQHHFNHSSAPAQPLPGPGSAAAAAAAAAAGDTSLHNRPGLNGLTVGGTSGLATGCFSVSATMPVHYTVQEVSGIFEPHNKALLRGVVPGSFPFALGPEPAVTTGLRRLVVIDSNVGRIYGQQIRAYFAHHGVEAQLLPLPTCEENKHFGLVEQIAEAIEGFKINRRSDPIIAIGGGVCLDVAGLAANLYRRNTAIIKVPTTVMAVVDASVGIKTAVNFGDKKNKLGTYCPPLGVLCDVSLLTTLDARHISNGAAEMLKMACIKDAPLFDLLEGNAQQLVASKFQSPAGAAAIRRSIQGMLEELEYNLWEAHLARLVDYGHTISPELEMAALRSPSMLLHGEAVAIDMALTTELAWGRGLLSDEQRGRVLGLLCCLRLPLWHEACSVKLFMKGLEDMTRTRDGLQRTPLMNGIGAAVFVNDISEQEMAAAATSLAGYAAEHGCAAAAEAVAKMKSSLAVKGAMAAR</sequence>
<evidence type="ECO:0008006" key="11">
    <source>
        <dbReference type="Google" id="ProtNLM"/>
    </source>
</evidence>
<keyword evidence="10" id="KW-1185">Reference proteome</keyword>
<keyword evidence="4" id="KW-0520">NAD</keyword>
<dbReference type="InterPro" id="IPR030960">
    <property type="entry name" value="DHQS/DOIS_N"/>
</dbReference>
<dbReference type="SUPFAM" id="SSF56796">
    <property type="entry name" value="Dehydroquinate synthase-like"/>
    <property type="match status" value="1"/>
</dbReference>
<gene>
    <name evidence="9" type="ORF">OEZ85_010291</name>
</gene>
<evidence type="ECO:0000256" key="3">
    <source>
        <dbReference type="ARBA" id="ARBA00022741"/>
    </source>
</evidence>
<dbReference type="Pfam" id="PF01761">
    <property type="entry name" value="DHQ_synthase"/>
    <property type="match status" value="1"/>
</dbReference>
<keyword evidence="3" id="KW-0547">Nucleotide-binding</keyword>
<evidence type="ECO:0000256" key="1">
    <source>
        <dbReference type="ARBA" id="ARBA00001911"/>
    </source>
</evidence>
<name>A0ABY8TMG2_TETOB</name>
<feature type="domain" description="3-dehydroquinate synthase N-terminal" evidence="7">
    <location>
        <begin position="258"/>
        <end position="369"/>
    </location>
</feature>
<evidence type="ECO:0000259" key="8">
    <source>
        <dbReference type="Pfam" id="PF24621"/>
    </source>
</evidence>
<evidence type="ECO:0000313" key="9">
    <source>
        <dbReference type="EMBL" id="WIA10084.1"/>
    </source>
</evidence>
<dbReference type="Proteomes" id="UP001244341">
    <property type="component" value="Chromosome 2b"/>
</dbReference>
<accession>A0ABY8TMG2</accession>
<evidence type="ECO:0000256" key="6">
    <source>
        <dbReference type="SAM" id="MobiDB-lite"/>
    </source>
</evidence>
<evidence type="ECO:0000313" key="10">
    <source>
        <dbReference type="Proteomes" id="UP001244341"/>
    </source>
</evidence>
<protein>
    <recommendedName>
        <fullName evidence="11">3-dehydroquinate synthase domain-containing protein</fullName>
    </recommendedName>
</protein>
<dbReference type="InterPro" id="IPR035872">
    <property type="entry name" value="EEVS-like"/>
</dbReference>
<evidence type="ECO:0000259" key="7">
    <source>
        <dbReference type="Pfam" id="PF01761"/>
    </source>
</evidence>
<dbReference type="Gene3D" id="1.20.1090.10">
    <property type="entry name" value="Dehydroquinate synthase-like - alpha domain"/>
    <property type="match status" value="1"/>
</dbReference>
<dbReference type="InterPro" id="IPR056179">
    <property type="entry name" value="DHQS_C"/>
</dbReference>
<dbReference type="Gene3D" id="3.40.50.1970">
    <property type="match status" value="1"/>
</dbReference>
<dbReference type="PANTHER" id="PTHR43622">
    <property type="entry name" value="3-DEHYDROQUINATE SYNTHASE"/>
    <property type="match status" value="1"/>
</dbReference>
<evidence type="ECO:0000256" key="2">
    <source>
        <dbReference type="ARBA" id="ARBA00022723"/>
    </source>
</evidence>
<comment type="cofactor">
    <cofactor evidence="1">
        <name>NAD(+)</name>
        <dbReference type="ChEBI" id="CHEBI:57540"/>
    </cofactor>
</comment>
<keyword evidence="2" id="KW-0479">Metal-binding</keyword>
<evidence type="ECO:0000256" key="4">
    <source>
        <dbReference type="ARBA" id="ARBA00023027"/>
    </source>
</evidence>
<reference evidence="9 10" key="1">
    <citation type="submission" date="2023-05" db="EMBL/GenBank/DDBJ databases">
        <title>A 100% complete, gapless, phased diploid assembly of the Scenedesmus obliquus UTEX 3031 genome.</title>
        <authorList>
            <person name="Biondi T.C."/>
            <person name="Hanschen E.R."/>
            <person name="Kwon T."/>
            <person name="Eng W."/>
            <person name="Kruse C.P.S."/>
            <person name="Koehler S.I."/>
            <person name="Kunde Y."/>
            <person name="Gleasner C.D."/>
            <person name="You Mak K.T."/>
            <person name="Polle J."/>
            <person name="Hovde B.T."/>
            <person name="Starkenburg S.R."/>
        </authorList>
    </citation>
    <scope>NUCLEOTIDE SEQUENCE [LARGE SCALE GENOMIC DNA]</scope>
    <source>
        <strain evidence="9 10">DOE0152z</strain>
    </source>
</reference>
<feature type="domain" description="3-dehydroquinate synthase C-terminal" evidence="8">
    <location>
        <begin position="371"/>
        <end position="510"/>
    </location>
</feature>
<dbReference type="EMBL" id="CP126209">
    <property type="protein sequence ID" value="WIA10084.1"/>
    <property type="molecule type" value="Genomic_DNA"/>
</dbReference>
<dbReference type="Pfam" id="PF24621">
    <property type="entry name" value="DHQS_C"/>
    <property type="match status" value="1"/>
</dbReference>
<dbReference type="InterPro" id="IPR050071">
    <property type="entry name" value="Dehydroquinate_synthase"/>
</dbReference>
<dbReference type="PANTHER" id="PTHR43622:SF3">
    <property type="entry name" value="2-EPI-5-EPI-VALIOLONE SYNTHASE"/>
    <property type="match status" value="1"/>
</dbReference>
<dbReference type="CDD" id="cd08199">
    <property type="entry name" value="EEVS"/>
    <property type="match status" value="1"/>
</dbReference>
<feature type="compositionally biased region" description="Low complexity" evidence="6">
    <location>
        <begin position="126"/>
        <end position="141"/>
    </location>
</feature>
<feature type="region of interest" description="Disordered" evidence="6">
    <location>
        <begin position="120"/>
        <end position="141"/>
    </location>
</feature>